<keyword evidence="1" id="KW-0812">Transmembrane</keyword>
<dbReference type="AlphaFoldDB" id="A0A848LBI0"/>
<dbReference type="InterPro" id="IPR027383">
    <property type="entry name" value="Znf_put"/>
</dbReference>
<keyword evidence="4" id="KW-1185">Reference proteome</keyword>
<dbReference type="RefSeq" id="WP_169342944.1">
    <property type="nucleotide sequence ID" value="NZ_JABBJJ010000006.1"/>
</dbReference>
<dbReference type="Pfam" id="PF13490">
    <property type="entry name" value="zf-HC2"/>
    <property type="match status" value="1"/>
</dbReference>
<sequence length="253" mass="27273">MEACSPEWQERLSAWFDGEVQAHEGQAVEQHLSRCVGCAREAARYASLGESLKAQAATETHVPPELTERVSRLAPRARPIFRRRRWTAGLAAALASVGVLWASWPSGMNDALAMDLERHHLKAFSRTAPCEFESSDPAAVKAWVEREVGYAVQVPVVPGATLLGARRCRLHGQLSASLLYRHEGGKAMTLFLPPPGSTAAREAASFAREETRCTQGPVGERICVAPRGGGQAALAVSELETSVLVDALARLSP</sequence>
<organism evidence="3 4">
    <name type="scientific">Pyxidicoccus fallax</name>
    <dbReference type="NCBI Taxonomy" id="394095"/>
    <lineage>
        <taxon>Bacteria</taxon>
        <taxon>Pseudomonadati</taxon>
        <taxon>Myxococcota</taxon>
        <taxon>Myxococcia</taxon>
        <taxon>Myxococcales</taxon>
        <taxon>Cystobacterineae</taxon>
        <taxon>Myxococcaceae</taxon>
        <taxon>Pyxidicoccus</taxon>
    </lineage>
</organism>
<feature type="transmembrane region" description="Helical" evidence="1">
    <location>
        <begin position="86"/>
        <end position="104"/>
    </location>
</feature>
<evidence type="ECO:0000313" key="4">
    <source>
        <dbReference type="Proteomes" id="UP000518300"/>
    </source>
</evidence>
<comment type="caution">
    <text evidence="3">The sequence shown here is derived from an EMBL/GenBank/DDBJ whole genome shotgun (WGS) entry which is preliminary data.</text>
</comment>
<keyword evidence="1" id="KW-1133">Transmembrane helix</keyword>
<reference evidence="3 4" key="1">
    <citation type="submission" date="2020-04" db="EMBL/GenBank/DDBJ databases">
        <title>Draft genome of Pyxidicoccus fallax type strain.</title>
        <authorList>
            <person name="Whitworth D.E."/>
        </authorList>
    </citation>
    <scope>NUCLEOTIDE SEQUENCE [LARGE SCALE GENOMIC DNA]</scope>
    <source>
        <strain evidence="3 4">DSM 14698</strain>
    </source>
</reference>
<evidence type="ECO:0000313" key="3">
    <source>
        <dbReference type="EMBL" id="NMO13661.1"/>
    </source>
</evidence>
<keyword evidence="1" id="KW-0472">Membrane</keyword>
<proteinExistence type="predicted"/>
<dbReference type="EMBL" id="JABBJJ010000006">
    <property type="protein sequence ID" value="NMO13661.1"/>
    <property type="molecule type" value="Genomic_DNA"/>
</dbReference>
<dbReference type="Gene3D" id="1.10.10.1320">
    <property type="entry name" value="Anti-sigma factor, zinc-finger domain"/>
    <property type="match status" value="1"/>
</dbReference>
<protein>
    <recommendedName>
        <fullName evidence="2">Putative zinc-finger domain-containing protein</fullName>
    </recommendedName>
</protein>
<accession>A0A848LBI0</accession>
<gene>
    <name evidence="3" type="ORF">HG543_02115</name>
</gene>
<evidence type="ECO:0000259" key="2">
    <source>
        <dbReference type="Pfam" id="PF13490"/>
    </source>
</evidence>
<feature type="domain" description="Putative zinc-finger" evidence="2">
    <location>
        <begin position="7"/>
        <end position="39"/>
    </location>
</feature>
<dbReference type="Proteomes" id="UP000518300">
    <property type="component" value="Unassembled WGS sequence"/>
</dbReference>
<name>A0A848LBI0_9BACT</name>
<dbReference type="InterPro" id="IPR041916">
    <property type="entry name" value="Anti_sigma_zinc_sf"/>
</dbReference>
<evidence type="ECO:0000256" key="1">
    <source>
        <dbReference type="SAM" id="Phobius"/>
    </source>
</evidence>